<keyword evidence="5" id="KW-0378">Hydrolase</keyword>
<evidence type="ECO:0000313" key="9">
    <source>
        <dbReference type="EMBL" id="KAH6827330.1"/>
    </source>
</evidence>
<evidence type="ECO:0000256" key="6">
    <source>
        <dbReference type="ARBA" id="ARBA00022912"/>
    </source>
</evidence>
<evidence type="ECO:0000256" key="3">
    <source>
        <dbReference type="ARBA" id="ARBA00022490"/>
    </source>
</evidence>
<evidence type="ECO:0000259" key="7">
    <source>
        <dbReference type="PROSITE" id="PS50055"/>
    </source>
</evidence>
<evidence type="ECO:0000256" key="2">
    <source>
        <dbReference type="ARBA" id="ARBA00013064"/>
    </source>
</evidence>
<organism evidence="9 10">
    <name type="scientific">Perilla frutescens var. hirtella</name>
    <name type="common">Perilla citriodora</name>
    <name type="synonym">Perilla setoyensis</name>
    <dbReference type="NCBI Taxonomy" id="608512"/>
    <lineage>
        <taxon>Eukaryota</taxon>
        <taxon>Viridiplantae</taxon>
        <taxon>Streptophyta</taxon>
        <taxon>Embryophyta</taxon>
        <taxon>Tracheophyta</taxon>
        <taxon>Spermatophyta</taxon>
        <taxon>Magnoliopsida</taxon>
        <taxon>eudicotyledons</taxon>
        <taxon>Gunneridae</taxon>
        <taxon>Pentapetalae</taxon>
        <taxon>asterids</taxon>
        <taxon>lamiids</taxon>
        <taxon>Lamiales</taxon>
        <taxon>Lamiaceae</taxon>
        <taxon>Nepetoideae</taxon>
        <taxon>Elsholtzieae</taxon>
        <taxon>Perilla</taxon>
    </lineage>
</organism>
<comment type="subcellular location">
    <subcellularLocation>
        <location evidence="1">Cytoplasm</location>
    </subcellularLocation>
</comment>
<dbReference type="InterPro" id="IPR050348">
    <property type="entry name" value="Protein-Tyr_Phosphatase"/>
</dbReference>
<dbReference type="InterPro" id="IPR029021">
    <property type="entry name" value="Prot-tyrosine_phosphatase-like"/>
</dbReference>
<keyword evidence="6" id="KW-0904">Protein phosphatase</keyword>
<dbReference type="FunFam" id="3.90.190.10:FF:000045">
    <property type="entry name" value="Tyrosine-protein phosphatase non-receptor type 12"/>
    <property type="match status" value="1"/>
</dbReference>
<dbReference type="Gene3D" id="3.90.190.10">
    <property type="entry name" value="Protein tyrosine phosphatase superfamily"/>
    <property type="match status" value="1"/>
</dbReference>
<dbReference type="PRINTS" id="PR00700">
    <property type="entry name" value="PRTYPHPHTASE"/>
</dbReference>
<dbReference type="AlphaFoldDB" id="A0AAD4J525"/>
<dbReference type="GO" id="GO:0005737">
    <property type="term" value="C:cytoplasm"/>
    <property type="evidence" value="ECO:0007669"/>
    <property type="project" value="UniProtKB-SubCell"/>
</dbReference>
<evidence type="ECO:0000313" key="10">
    <source>
        <dbReference type="Proteomes" id="UP001190926"/>
    </source>
</evidence>
<dbReference type="Pfam" id="PF00102">
    <property type="entry name" value="Y_phosphatase"/>
    <property type="match status" value="1"/>
</dbReference>
<accession>A0AAD4J525</accession>
<feature type="domain" description="Tyrosine-protein phosphatase" evidence="7">
    <location>
        <begin position="48"/>
        <end position="314"/>
    </location>
</feature>
<evidence type="ECO:0000256" key="4">
    <source>
        <dbReference type="ARBA" id="ARBA00022553"/>
    </source>
</evidence>
<dbReference type="EMBL" id="SDAM02000150">
    <property type="protein sequence ID" value="KAH6827330.1"/>
    <property type="molecule type" value="Genomic_DNA"/>
</dbReference>
<name>A0AAD4J525_PERFH</name>
<dbReference type="SUPFAM" id="SSF52799">
    <property type="entry name" value="(Phosphotyrosine protein) phosphatases II"/>
    <property type="match status" value="1"/>
</dbReference>
<evidence type="ECO:0000256" key="1">
    <source>
        <dbReference type="ARBA" id="ARBA00004496"/>
    </source>
</evidence>
<evidence type="ECO:0000259" key="8">
    <source>
        <dbReference type="PROSITE" id="PS50056"/>
    </source>
</evidence>
<keyword evidence="10" id="KW-1185">Reference proteome</keyword>
<dbReference type="PANTHER" id="PTHR19134:SF449">
    <property type="entry name" value="TYROSINE-PROTEIN PHOSPHATASE 1"/>
    <property type="match status" value="1"/>
</dbReference>
<dbReference type="InterPro" id="IPR000242">
    <property type="entry name" value="PTP_cat"/>
</dbReference>
<evidence type="ECO:0000256" key="5">
    <source>
        <dbReference type="ARBA" id="ARBA00022801"/>
    </source>
</evidence>
<dbReference type="Proteomes" id="UP001190926">
    <property type="component" value="Unassembled WGS sequence"/>
</dbReference>
<comment type="caution">
    <text evidence="9">The sequence shown here is derived from an EMBL/GenBank/DDBJ whole genome shotgun (WGS) entry which is preliminary data.</text>
</comment>
<feature type="domain" description="Tyrosine specific protein phosphatases" evidence="8">
    <location>
        <begin position="233"/>
        <end position="305"/>
    </location>
</feature>
<dbReference type="SMART" id="SM00194">
    <property type="entry name" value="PTPc"/>
    <property type="match status" value="1"/>
</dbReference>
<proteinExistence type="predicted"/>
<gene>
    <name evidence="9" type="ORF">C2S53_015393</name>
</gene>
<dbReference type="GO" id="GO:0004725">
    <property type="term" value="F:protein tyrosine phosphatase activity"/>
    <property type="evidence" value="ECO:0007669"/>
    <property type="project" value="UniProtKB-EC"/>
</dbReference>
<dbReference type="InterPro" id="IPR000387">
    <property type="entry name" value="Tyr_Pase_dom"/>
</dbReference>
<dbReference type="PROSITE" id="PS50055">
    <property type="entry name" value="TYR_PHOSPHATASE_PTP"/>
    <property type="match status" value="1"/>
</dbReference>
<dbReference type="PROSITE" id="PS50056">
    <property type="entry name" value="TYR_PHOSPHATASE_2"/>
    <property type="match status" value="1"/>
</dbReference>
<keyword evidence="4" id="KW-0597">Phosphoprotein</keyword>
<reference evidence="9 10" key="1">
    <citation type="journal article" date="2021" name="Nat. Commun.">
        <title>Incipient diploidization of the medicinal plant Perilla within 10,000 years.</title>
        <authorList>
            <person name="Zhang Y."/>
            <person name="Shen Q."/>
            <person name="Leng L."/>
            <person name="Zhang D."/>
            <person name="Chen S."/>
            <person name="Shi Y."/>
            <person name="Ning Z."/>
            <person name="Chen S."/>
        </authorList>
    </citation>
    <scope>NUCLEOTIDE SEQUENCE [LARGE SCALE GENOMIC DNA]</scope>
    <source>
        <strain evidence="10">cv. PC099</strain>
    </source>
</reference>
<dbReference type="InterPro" id="IPR003595">
    <property type="entry name" value="Tyr_Pase_cat"/>
</dbReference>
<protein>
    <recommendedName>
        <fullName evidence="2">protein-tyrosine-phosphatase</fullName>
        <ecNumber evidence="2">3.1.3.48</ecNumber>
    </recommendedName>
</protein>
<dbReference type="PANTHER" id="PTHR19134">
    <property type="entry name" value="RECEPTOR-TYPE TYROSINE-PROTEIN PHOSPHATASE"/>
    <property type="match status" value="1"/>
</dbReference>
<dbReference type="SMART" id="SM00404">
    <property type="entry name" value="PTPc_motif"/>
    <property type="match status" value="1"/>
</dbReference>
<dbReference type="PROSITE" id="PS00383">
    <property type="entry name" value="TYR_PHOSPHATASE_1"/>
    <property type="match status" value="1"/>
</dbReference>
<dbReference type="EC" id="3.1.3.48" evidence="2"/>
<keyword evidence="3" id="KW-0963">Cytoplasm</keyword>
<sequence>MANNTAVESSDFSTVLTTPIARLSEDQLRHCSDAVKFFEEKLSSQQTIVNEFQILEEKKLTDSEREKKCSIAAMNSSKNRYYRVVPYDDNMVILNSHKNYTPPPTTYINASFVTTSESVTRFIATQGPLPNTSEDFWEMIVQYQCPVIIMLTNLVDDGNIVKCGDYFQEKDGPREFGNISIVTKWMQTTETSLIFRCIEVKNKKSEEPPFSVLHIQYPEWPDEGVPGDNAAVREIFEKVSSLPSDLGPIVVHCSAGIGRTGTYCVVHNTIQRVLGGDMSALDLVETVTAFRSQRIGMVQTLVQYVFCYEVIVDKLNKLIRLNAYANGD</sequence>
<dbReference type="InterPro" id="IPR016130">
    <property type="entry name" value="Tyr_Pase_AS"/>
</dbReference>